<dbReference type="InterPro" id="IPR036249">
    <property type="entry name" value="Thioredoxin-like_sf"/>
</dbReference>
<protein>
    <recommendedName>
        <fullName evidence="5">Glutathione S-transferase</fullName>
    </recommendedName>
</protein>
<dbReference type="SUPFAM" id="SSF52833">
    <property type="entry name" value="Thioredoxin-like"/>
    <property type="match status" value="1"/>
</dbReference>
<gene>
    <name evidence="3" type="ORF">MSAN_01366200</name>
</gene>
<evidence type="ECO:0000259" key="1">
    <source>
        <dbReference type="PROSITE" id="PS50404"/>
    </source>
</evidence>
<dbReference type="AlphaFoldDB" id="A0A8H7D047"/>
<dbReference type="InterPro" id="IPR040079">
    <property type="entry name" value="Glutathione_S-Trfase"/>
</dbReference>
<dbReference type="InterPro" id="IPR004045">
    <property type="entry name" value="Glutathione_S-Trfase_N"/>
</dbReference>
<dbReference type="Pfam" id="PF00043">
    <property type="entry name" value="GST_C"/>
    <property type="match status" value="1"/>
</dbReference>
<dbReference type="Proteomes" id="UP000623467">
    <property type="component" value="Unassembled WGS sequence"/>
</dbReference>
<comment type="caution">
    <text evidence="3">The sequence shown here is derived from an EMBL/GenBank/DDBJ whole genome shotgun (WGS) entry which is preliminary data.</text>
</comment>
<accession>A0A8H7D047</accession>
<name>A0A8H7D047_9AGAR</name>
<dbReference type="InterPro" id="IPR036282">
    <property type="entry name" value="Glutathione-S-Trfase_C_sf"/>
</dbReference>
<dbReference type="Gene3D" id="3.40.30.10">
    <property type="entry name" value="Glutaredoxin"/>
    <property type="match status" value="1"/>
</dbReference>
<dbReference type="PROSITE" id="PS50405">
    <property type="entry name" value="GST_CTER"/>
    <property type="match status" value="1"/>
</dbReference>
<dbReference type="GO" id="GO:0006749">
    <property type="term" value="P:glutathione metabolic process"/>
    <property type="evidence" value="ECO:0007669"/>
    <property type="project" value="TreeGrafter"/>
</dbReference>
<dbReference type="OrthoDB" id="249703at2759"/>
<dbReference type="CDD" id="cd00570">
    <property type="entry name" value="GST_N_family"/>
    <property type="match status" value="1"/>
</dbReference>
<evidence type="ECO:0000313" key="3">
    <source>
        <dbReference type="EMBL" id="KAF7354537.1"/>
    </source>
</evidence>
<dbReference type="SFLD" id="SFLDS00019">
    <property type="entry name" value="Glutathione_Transferase_(cytos"/>
    <property type="match status" value="1"/>
</dbReference>
<sequence length="268" mass="30256">MSSPTLFLHDHPVSSYAQKVRIALREKDIPFNRAVPEGLGFGKDVPTLSAANPRLEVPALEDGDLKIFDSTVILGYLEDKYDDRKKLLPASPADRARAKMIEEVCDTQYEAINWAYGEIVWAQRAEGELKDRLLDQMKHQTATIQAWLAEKLGDREFFNGDSFGYADLCVAPMLHRSVHFGFGPAEGSPLDQWHKRIQQRESVATTFAEMEEGAKVVSKGLKMVFIDGQGKREFRDHRLEWLVKSGGIDVVLEGLKRNNIRFSWPPAA</sequence>
<dbReference type="Gene3D" id="1.20.1050.10">
    <property type="match status" value="1"/>
</dbReference>
<dbReference type="SUPFAM" id="SSF47616">
    <property type="entry name" value="GST C-terminal domain-like"/>
    <property type="match status" value="1"/>
</dbReference>
<proteinExistence type="predicted"/>
<dbReference type="SFLD" id="SFLDG00358">
    <property type="entry name" value="Main_(cytGST)"/>
    <property type="match status" value="1"/>
</dbReference>
<dbReference type="GO" id="GO:0004364">
    <property type="term" value="F:glutathione transferase activity"/>
    <property type="evidence" value="ECO:0007669"/>
    <property type="project" value="TreeGrafter"/>
</dbReference>
<dbReference type="Pfam" id="PF13417">
    <property type="entry name" value="GST_N_3"/>
    <property type="match status" value="1"/>
</dbReference>
<organism evidence="3 4">
    <name type="scientific">Mycena sanguinolenta</name>
    <dbReference type="NCBI Taxonomy" id="230812"/>
    <lineage>
        <taxon>Eukaryota</taxon>
        <taxon>Fungi</taxon>
        <taxon>Dikarya</taxon>
        <taxon>Basidiomycota</taxon>
        <taxon>Agaricomycotina</taxon>
        <taxon>Agaricomycetes</taxon>
        <taxon>Agaricomycetidae</taxon>
        <taxon>Agaricales</taxon>
        <taxon>Marasmiineae</taxon>
        <taxon>Mycenaceae</taxon>
        <taxon>Mycena</taxon>
    </lineage>
</organism>
<dbReference type="GO" id="GO:0006559">
    <property type="term" value="P:L-phenylalanine catabolic process"/>
    <property type="evidence" value="ECO:0007669"/>
    <property type="project" value="TreeGrafter"/>
</dbReference>
<dbReference type="PANTHER" id="PTHR42673:SF4">
    <property type="entry name" value="MALEYLACETOACETATE ISOMERASE"/>
    <property type="match status" value="1"/>
</dbReference>
<keyword evidence="4" id="KW-1185">Reference proteome</keyword>
<dbReference type="PANTHER" id="PTHR42673">
    <property type="entry name" value="MALEYLACETOACETATE ISOMERASE"/>
    <property type="match status" value="1"/>
</dbReference>
<reference evidence="3" key="1">
    <citation type="submission" date="2020-05" db="EMBL/GenBank/DDBJ databases">
        <title>Mycena genomes resolve the evolution of fungal bioluminescence.</title>
        <authorList>
            <person name="Tsai I.J."/>
        </authorList>
    </citation>
    <scope>NUCLEOTIDE SEQUENCE</scope>
    <source>
        <strain evidence="3">160909Yilan</strain>
    </source>
</reference>
<evidence type="ECO:0000259" key="2">
    <source>
        <dbReference type="PROSITE" id="PS50405"/>
    </source>
</evidence>
<dbReference type="EMBL" id="JACAZH010000011">
    <property type="protein sequence ID" value="KAF7354537.1"/>
    <property type="molecule type" value="Genomic_DNA"/>
</dbReference>
<evidence type="ECO:0008006" key="5">
    <source>
        <dbReference type="Google" id="ProtNLM"/>
    </source>
</evidence>
<dbReference type="InterPro" id="IPR004046">
    <property type="entry name" value="GST_C"/>
</dbReference>
<dbReference type="CDD" id="cd00299">
    <property type="entry name" value="GST_C_family"/>
    <property type="match status" value="1"/>
</dbReference>
<feature type="domain" description="GST C-terminal" evidence="2">
    <location>
        <begin position="91"/>
        <end position="234"/>
    </location>
</feature>
<dbReference type="InterPro" id="IPR010987">
    <property type="entry name" value="Glutathione-S-Trfase_C-like"/>
</dbReference>
<dbReference type="PROSITE" id="PS50404">
    <property type="entry name" value="GST_NTER"/>
    <property type="match status" value="1"/>
</dbReference>
<dbReference type="GO" id="GO:0016034">
    <property type="term" value="F:maleylacetoacetate isomerase activity"/>
    <property type="evidence" value="ECO:0007669"/>
    <property type="project" value="TreeGrafter"/>
</dbReference>
<feature type="domain" description="GST N-terminal" evidence="1">
    <location>
        <begin position="4"/>
        <end position="85"/>
    </location>
</feature>
<evidence type="ECO:0000313" key="4">
    <source>
        <dbReference type="Proteomes" id="UP000623467"/>
    </source>
</evidence>